<evidence type="ECO:0000256" key="1">
    <source>
        <dbReference type="SAM" id="Phobius"/>
    </source>
</evidence>
<keyword evidence="1" id="KW-0472">Membrane</keyword>
<feature type="transmembrane region" description="Helical" evidence="1">
    <location>
        <begin position="53"/>
        <end position="81"/>
    </location>
</feature>
<keyword evidence="1" id="KW-0812">Transmembrane</keyword>
<gene>
    <name evidence="2" type="ORF">PPEP_a2940</name>
</gene>
<dbReference type="Proteomes" id="UP000660708">
    <property type="component" value="Unassembled WGS sequence"/>
</dbReference>
<dbReference type="AlphaFoldDB" id="A0A8I0T4Y8"/>
<evidence type="ECO:0000313" key="2">
    <source>
        <dbReference type="EMBL" id="MBE0346817.1"/>
    </source>
</evidence>
<name>A0A8I0T4Y8_9GAMM</name>
<dbReference type="EMBL" id="AQHF01000024">
    <property type="protein sequence ID" value="MBE0346817.1"/>
    <property type="molecule type" value="Genomic_DNA"/>
</dbReference>
<feature type="transmembrane region" description="Helical" evidence="1">
    <location>
        <begin position="9"/>
        <end position="33"/>
    </location>
</feature>
<accession>A0A8I0T4Y8</accession>
<evidence type="ECO:0000313" key="3">
    <source>
        <dbReference type="Proteomes" id="UP000660708"/>
    </source>
</evidence>
<proteinExistence type="predicted"/>
<sequence length="86" mass="9288">MKTQNFRRILFYCAIVALLPLLGLILAELFTSILKCNVSQKETANCTVAGVDIGMILAVLYTGGWVGLVTTPIAAILALLLHLKTQ</sequence>
<keyword evidence="3" id="KW-1185">Reference proteome</keyword>
<dbReference type="RefSeq" id="WP_147389282.1">
    <property type="nucleotide sequence ID" value="NZ_AQHF01000024.1"/>
</dbReference>
<comment type="caution">
    <text evidence="2">The sequence shown here is derived from an EMBL/GenBank/DDBJ whole genome shotgun (WGS) entry which is preliminary data.</text>
</comment>
<keyword evidence="1" id="KW-1133">Transmembrane helix</keyword>
<organism evidence="2 3">
    <name type="scientific">Pseudoalteromonas peptidolytica F12-50-A1</name>
    <dbReference type="NCBI Taxonomy" id="1315280"/>
    <lineage>
        <taxon>Bacteria</taxon>
        <taxon>Pseudomonadati</taxon>
        <taxon>Pseudomonadota</taxon>
        <taxon>Gammaproteobacteria</taxon>
        <taxon>Alteromonadales</taxon>
        <taxon>Pseudoalteromonadaceae</taxon>
        <taxon>Pseudoalteromonas</taxon>
    </lineage>
</organism>
<protein>
    <submittedName>
        <fullName evidence="2">Uncharacterized protein</fullName>
    </submittedName>
</protein>
<reference evidence="2 3" key="1">
    <citation type="submission" date="2015-06" db="EMBL/GenBank/DDBJ databases">
        <title>Genome sequence of Pseudoalteromonas peptidolytica.</title>
        <authorList>
            <person name="Xie B.-B."/>
            <person name="Rong J.-C."/>
            <person name="Qin Q.-L."/>
            <person name="Zhang Y.-Z."/>
        </authorList>
    </citation>
    <scope>NUCLEOTIDE SEQUENCE [LARGE SCALE GENOMIC DNA]</scope>
    <source>
        <strain evidence="2 3">F12-50-A1</strain>
    </source>
</reference>